<dbReference type="EMBL" id="VLPK01000002">
    <property type="protein sequence ID" value="TSJ40221.1"/>
    <property type="molecule type" value="Genomic_DNA"/>
</dbReference>
<sequence>MATQITFTGLTTEEFESLVSACVLKAILNSFNSLPPKNELENSILTRQETAKLLSISLPTLHDYTKRGLIKAHRLGSKVRYKREDLEIALKHIRISIK</sequence>
<dbReference type="InterPro" id="IPR009061">
    <property type="entry name" value="DNA-bd_dom_put_sf"/>
</dbReference>
<dbReference type="OrthoDB" id="772919at2"/>
<evidence type="ECO:0000313" key="2">
    <source>
        <dbReference type="EMBL" id="TSJ40221.1"/>
    </source>
</evidence>
<dbReference type="InterPro" id="IPR010093">
    <property type="entry name" value="SinI_DNA-bd"/>
</dbReference>
<dbReference type="RefSeq" id="WP_144248259.1">
    <property type="nucleotide sequence ID" value="NZ_VLPK01000002.1"/>
</dbReference>
<evidence type="ECO:0000313" key="3">
    <source>
        <dbReference type="Proteomes" id="UP000318733"/>
    </source>
</evidence>
<proteinExistence type="predicted"/>
<dbReference type="SUPFAM" id="SSF46955">
    <property type="entry name" value="Putative DNA-binding domain"/>
    <property type="match status" value="1"/>
</dbReference>
<feature type="domain" description="Helix-turn-helix" evidence="1">
    <location>
        <begin position="45"/>
        <end position="87"/>
    </location>
</feature>
<evidence type="ECO:0000259" key="1">
    <source>
        <dbReference type="Pfam" id="PF12728"/>
    </source>
</evidence>
<comment type="caution">
    <text evidence="2">The sequence shown here is derived from an EMBL/GenBank/DDBJ whole genome shotgun (WGS) entry which is preliminary data.</text>
</comment>
<dbReference type="AlphaFoldDB" id="A0A556MJY8"/>
<dbReference type="GO" id="GO:0003677">
    <property type="term" value="F:DNA binding"/>
    <property type="evidence" value="ECO:0007669"/>
    <property type="project" value="InterPro"/>
</dbReference>
<gene>
    <name evidence="2" type="ORF">FO440_10660</name>
</gene>
<protein>
    <submittedName>
        <fullName evidence="2">Helix-turn-helix domain-containing protein</fullName>
    </submittedName>
</protein>
<keyword evidence="3" id="KW-1185">Reference proteome</keyword>
<accession>A0A556MJY8</accession>
<organism evidence="2 3">
    <name type="scientific">Mucilaginibacter corticis</name>
    <dbReference type="NCBI Taxonomy" id="2597670"/>
    <lineage>
        <taxon>Bacteria</taxon>
        <taxon>Pseudomonadati</taxon>
        <taxon>Bacteroidota</taxon>
        <taxon>Sphingobacteriia</taxon>
        <taxon>Sphingobacteriales</taxon>
        <taxon>Sphingobacteriaceae</taxon>
        <taxon>Mucilaginibacter</taxon>
    </lineage>
</organism>
<reference evidence="2 3" key="1">
    <citation type="submission" date="2019-07" db="EMBL/GenBank/DDBJ databases">
        <authorList>
            <person name="Huq M.A."/>
        </authorList>
    </citation>
    <scope>NUCLEOTIDE SEQUENCE [LARGE SCALE GENOMIC DNA]</scope>
    <source>
        <strain evidence="2 3">MAH-19</strain>
    </source>
</reference>
<dbReference type="NCBIfam" id="TIGR01764">
    <property type="entry name" value="excise"/>
    <property type="match status" value="1"/>
</dbReference>
<dbReference type="Pfam" id="PF12728">
    <property type="entry name" value="HTH_17"/>
    <property type="match status" value="1"/>
</dbReference>
<dbReference type="Gene3D" id="1.10.1660.10">
    <property type="match status" value="1"/>
</dbReference>
<dbReference type="InterPro" id="IPR041657">
    <property type="entry name" value="HTH_17"/>
</dbReference>
<name>A0A556MJY8_9SPHI</name>
<dbReference type="Proteomes" id="UP000318733">
    <property type="component" value="Unassembled WGS sequence"/>
</dbReference>